<proteinExistence type="inferred from homology"/>
<evidence type="ECO:0000256" key="1">
    <source>
        <dbReference type="ARBA" id="ARBA00022741"/>
    </source>
</evidence>
<name>A0A5B9PC04_9BACT</name>
<protein>
    <recommendedName>
        <fullName evidence="4">Uncharacterized AAA domain-containing protein ycf46</fullName>
    </recommendedName>
</protein>
<dbReference type="PANTHER" id="PTHR42960">
    <property type="entry name" value="YCF46 PROTEIN"/>
    <property type="match status" value="1"/>
</dbReference>
<dbReference type="InterPro" id="IPR003959">
    <property type="entry name" value="ATPase_AAA_core"/>
</dbReference>
<gene>
    <name evidence="6" type="primary">ftsH4_2</name>
    <name evidence="6" type="ORF">MFFC18_18970</name>
</gene>
<dbReference type="GO" id="GO:0016887">
    <property type="term" value="F:ATP hydrolysis activity"/>
    <property type="evidence" value="ECO:0007669"/>
    <property type="project" value="InterPro"/>
</dbReference>
<accession>A0A5B9PC04</accession>
<dbReference type="AlphaFoldDB" id="A0A5B9PC04"/>
<keyword evidence="7" id="KW-1185">Reference proteome</keyword>
<feature type="domain" description="AAA+ ATPase" evidence="5">
    <location>
        <begin position="251"/>
        <end position="388"/>
    </location>
</feature>
<dbReference type="GO" id="GO:0006508">
    <property type="term" value="P:proteolysis"/>
    <property type="evidence" value="ECO:0007669"/>
    <property type="project" value="UniProtKB-KW"/>
</dbReference>
<organism evidence="6 7">
    <name type="scientific">Mariniblastus fucicola</name>
    <dbReference type="NCBI Taxonomy" id="980251"/>
    <lineage>
        <taxon>Bacteria</taxon>
        <taxon>Pseudomonadati</taxon>
        <taxon>Planctomycetota</taxon>
        <taxon>Planctomycetia</taxon>
        <taxon>Pirellulales</taxon>
        <taxon>Pirellulaceae</taxon>
        <taxon>Mariniblastus</taxon>
    </lineage>
</organism>
<keyword evidence="2" id="KW-0067">ATP-binding</keyword>
<dbReference type="GO" id="GO:0008237">
    <property type="term" value="F:metallopeptidase activity"/>
    <property type="evidence" value="ECO:0007669"/>
    <property type="project" value="UniProtKB-KW"/>
</dbReference>
<dbReference type="KEGG" id="mff:MFFC18_18970"/>
<evidence type="ECO:0000256" key="4">
    <source>
        <dbReference type="ARBA" id="ARBA00040480"/>
    </source>
</evidence>
<dbReference type="PANTHER" id="PTHR42960:SF1">
    <property type="entry name" value="YCF46 PROTEIN"/>
    <property type="match status" value="1"/>
</dbReference>
<dbReference type="InterPro" id="IPR003593">
    <property type="entry name" value="AAA+_ATPase"/>
</dbReference>
<dbReference type="Proteomes" id="UP000322214">
    <property type="component" value="Chromosome"/>
</dbReference>
<evidence type="ECO:0000313" key="6">
    <source>
        <dbReference type="EMBL" id="QEG22036.1"/>
    </source>
</evidence>
<keyword evidence="6" id="KW-0645">Protease</keyword>
<dbReference type="STRING" id="980251.GCA_001642875_05072"/>
<evidence type="ECO:0000313" key="7">
    <source>
        <dbReference type="Proteomes" id="UP000322214"/>
    </source>
</evidence>
<evidence type="ECO:0000256" key="2">
    <source>
        <dbReference type="ARBA" id="ARBA00022840"/>
    </source>
</evidence>
<keyword evidence="6" id="KW-0378">Hydrolase</keyword>
<dbReference type="InterPro" id="IPR052381">
    <property type="entry name" value="AAA_domain_protein"/>
</dbReference>
<sequence length="493" mass="54031">MLKEKLHELVSACFTGIWIETHETHEAAAEIRQLCQEQDWQLATWDIDRGLVVGTGENLLEANDPLAAIKAVNAMATNDGAAVLVMNNLHKFISSTEVLQALQHQLLSGKQDRTIVIGLSPTAQIPNELEKLFVVIEHALPNREQLEEIVRSIATEEGEFPDGAKLETVLDAAAGLTRLEAENAFSLSLVRQGRIEPDAIWELKAGMLKKSGLMQLYHGEEDFNSLGGLENLKAFTKRCLLQPNRDKPLRRPRGVLLLGVPGTGKSAFAKSLGKETDRPTLVLDIGALMGSLVGQTEANIRRALQIADAMAPCILFVDELEKALSGAAGSGQSDSGVSSRLFGTLLSWMNDHTSNVYLVATCNDISKIPPELTRAERFDGIVFLDLPSREEKGAIWQQYISTFELDRDQSLPNDKGWTGAEVRACCRLSALLDVPLKQAATNVVPVSATAGESVERLRTWANGRCLDAEKGGIYQYRKSSSSRRKVRRDPSLN</sequence>
<dbReference type="Pfam" id="PF00004">
    <property type="entry name" value="AAA"/>
    <property type="match status" value="1"/>
</dbReference>
<dbReference type="SUPFAM" id="SSF52540">
    <property type="entry name" value="P-loop containing nucleoside triphosphate hydrolases"/>
    <property type="match status" value="2"/>
</dbReference>
<evidence type="ECO:0000256" key="3">
    <source>
        <dbReference type="ARBA" id="ARBA00038088"/>
    </source>
</evidence>
<evidence type="ECO:0000259" key="5">
    <source>
        <dbReference type="SMART" id="SM00382"/>
    </source>
</evidence>
<dbReference type="InterPro" id="IPR027417">
    <property type="entry name" value="P-loop_NTPase"/>
</dbReference>
<comment type="similarity">
    <text evidence="3">Belongs to the AAA ATPase family. Highly divergent.</text>
</comment>
<dbReference type="SMART" id="SM00382">
    <property type="entry name" value="AAA"/>
    <property type="match status" value="1"/>
</dbReference>
<dbReference type="Gene3D" id="3.40.50.300">
    <property type="entry name" value="P-loop containing nucleotide triphosphate hydrolases"/>
    <property type="match status" value="1"/>
</dbReference>
<keyword evidence="1" id="KW-0547">Nucleotide-binding</keyword>
<reference evidence="6 7" key="1">
    <citation type="submission" date="2019-08" db="EMBL/GenBank/DDBJ databases">
        <title>Deep-cultivation of Planctomycetes and their phenomic and genomic characterization uncovers novel biology.</title>
        <authorList>
            <person name="Wiegand S."/>
            <person name="Jogler M."/>
            <person name="Boedeker C."/>
            <person name="Pinto D."/>
            <person name="Vollmers J."/>
            <person name="Rivas-Marin E."/>
            <person name="Kohn T."/>
            <person name="Peeters S.H."/>
            <person name="Heuer A."/>
            <person name="Rast P."/>
            <person name="Oberbeckmann S."/>
            <person name="Bunk B."/>
            <person name="Jeske O."/>
            <person name="Meyerdierks A."/>
            <person name="Storesund J.E."/>
            <person name="Kallscheuer N."/>
            <person name="Luecker S."/>
            <person name="Lage O.M."/>
            <person name="Pohl T."/>
            <person name="Merkel B.J."/>
            <person name="Hornburger P."/>
            <person name="Mueller R.-W."/>
            <person name="Bruemmer F."/>
            <person name="Labrenz M."/>
            <person name="Spormann A.M."/>
            <person name="Op den Camp H."/>
            <person name="Overmann J."/>
            <person name="Amann R."/>
            <person name="Jetten M.S.M."/>
            <person name="Mascher T."/>
            <person name="Medema M.H."/>
            <person name="Devos D.P."/>
            <person name="Kaster A.-K."/>
            <person name="Ovreas L."/>
            <person name="Rohde M."/>
            <person name="Galperin M.Y."/>
            <person name="Jogler C."/>
        </authorList>
    </citation>
    <scope>NUCLEOTIDE SEQUENCE [LARGE SCALE GENOMIC DNA]</scope>
    <source>
        <strain evidence="6 7">FC18</strain>
    </source>
</reference>
<dbReference type="GO" id="GO:0005524">
    <property type="term" value="F:ATP binding"/>
    <property type="evidence" value="ECO:0007669"/>
    <property type="project" value="UniProtKB-KW"/>
</dbReference>
<keyword evidence="6" id="KW-0482">Metalloprotease</keyword>
<dbReference type="EMBL" id="CP042912">
    <property type="protein sequence ID" value="QEG22036.1"/>
    <property type="molecule type" value="Genomic_DNA"/>
</dbReference>